<protein>
    <recommendedName>
        <fullName evidence="9">Dihydrofolate synthase/folylpolyglutamate synthase</fullName>
        <ecNumber evidence="7">6.3.2.12</ecNumber>
        <ecNumber evidence="8">6.3.2.17</ecNumber>
    </recommendedName>
    <alternativeName>
        <fullName evidence="18">Folylpoly-gamma-glutamate synthetase-dihydrofolate synthetase</fullName>
    </alternativeName>
    <alternativeName>
        <fullName evidence="16">Folylpolyglutamate synthetase</fullName>
    </alternativeName>
    <alternativeName>
        <fullName evidence="17">Tetrahydrofolylpolyglutamate synthase</fullName>
    </alternativeName>
</protein>
<keyword evidence="27" id="KW-1185">Reference proteome</keyword>
<dbReference type="Proteomes" id="UP000255098">
    <property type="component" value="Unassembled WGS sequence"/>
</dbReference>
<dbReference type="InterPro" id="IPR001645">
    <property type="entry name" value="Folylpolyglutamate_synth"/>
</dbReference>
<comment type="subunit">
    <text evidence="6">Monomer.</text>
</comment>
<keyword evidence="14" id="KW-0460">Magnesium</keyword>
<dbReference type="SUPFAM" id="SSF53623">
    <property type="entry name" value="MurD-like peptide ligases, catalytic domain"/>
    <property type="match status" value="1"/>
</dbReference>
<comment type="catalytic activity">
    <reaction evidence="21">
        <text>(6R)-5,10-methylenetetrahydrofolyl-(gamma-L-Glu)(n) + L-glutamate + ATP = (6R)-5,10-methylenetetrahydrofolyl-(gamma-L-Glu)(n+1) + ADP + phosphate + H(+)</text>
        <dbReference type="Rhea" id="RHEA:51912"/>
        <dbReference type="Rhea" id="RHEA-COMP:13257"/>
        <dbReference type="Rhea" id="RHEA-COMP:13258"/>
        <dbReference type="ChEBI" id="CHEBI:15378"/>
        <dbReference type="ChEBI" id="CHEBI:29985"/>
        <dbReference type="ChEBI" id="CHEBI:30616"/>
        <dbReference type="ChEBI" id="CHEBI:43474"/>
        <dbReference type="ChEBI" id="CHEBI:136572"/>
        <dbReference type="ChEBI" id="CHEBI:456216"/>
        <dbReference type="EC" id="6.3.2.17"/>
    </reaction>
</comment>
<dbReference type="GO" id="GO:0046654">
    <property type="term" value="P:tetrahydrofolate biosynthetic process"/>
    <property type="evidence" value="ECO:0007669"/>
    <property type="project" value="UniProtKB-UniPathway"/>
</dbReference>
<evidence type="ECO:0000313" key="27">
    <source>
        <dbReference type="Proteomes" id="UP000255098"/>
    </source>
</evidence>
<evidence type="ECO:0000256" key="16">
    <source>
        <dbReference type="ARBA" id="ARBA00030048"/>
    </source>
</evidence>
<evidence type="ECO:0000256" key="2">
    <source>
        <dbReference type="ARBA" id="ARBA00002714"/>
    </source>
</evidence>
<keyword evidence="11" id="KW-0479">Metal-binding</keyword>
<dbReference type="EC" id="6.3.2.12" evidence="7"/>
<accession>A0A379ATB8</accession>
<reference evidence="26 27" key="1">
    <citation type="submission" date="2018-06" db="EMBL/GenBank/DDBJ databases">
        <authorList>
            <consortium name="Pathogen Informatics"/>
            <person name="Doyle S."/>
        </authorList>
    </citation>
    <scope>NUCLEOTIDE SEQUENCE [LARGE SCALE GENOMIC DNA]</scope>
    <source>
        <strain evidence="27">NCTC 11297</strain>
    </source>
</reference>
<evidence type="ECO:0000256" key="3">
    <source>
        <dbReference type="ARBA" id="ARBA00004799"/>
    </source>
</evidence>
<dbReference type="GO" id="GO:0008841">
    <property type="term" value="F:dihydrofolate synthase activity"/>
    <property type="evidence" value="ECO:0007669"/>
    <property type="project" value="UniProtKB-EC"/>
</dbReference>
<dbReference type="SUPFAM" id="SSF53244">
    <property type="entry name" value="MurD-like peptide ligases, peptide-binding domain"/>
    <property type="match status" value="1"/>
</dbReference>
<evidence type="ECO:0000256" key="4">
    <source>
        <dbReference type="ARBA" id="ARBA00005150"/>
    </source>
</evidence>
<comment type="function">
    <text evidence="2">Functions in two distinct reactions of the de novo folate biosynthetic pathway. Catalyzes the addition of a glutamate residue to dihydropteroate (7,8-dihydropteroate or H2Pte) to form dihydrofolate (7,8-dihydrofolate monoglutamate or H2Pte-Glu). Also catalyzes successive additions of L-glutamate to tetrahydrofolate or 10-formyltetrahydrofolate or 5,10-methylenetetrahydrofolate, leading to folylpolyglutamate derivatives.</text>
</comment>
<evidence type="ECO:0000259" key="25">
    <source>
        <dbReference type="Pfam" id="PF08245"/>
    </source>
</evidence>
<dbReference type="GO" id="GO:0046656">
    <property type="term" value="P:folic acid biosynthetic process"/>
    <property type="evidence" value="ECO:0007669"/>
    <property type="project" value="UniProtKB-KW"/>
</dbReference>
<comment type="pathway">
    <text evidence="4">Cofactor biosynthesis; tetrahydrofolylpolyglutamate biosynthesis.</text>
</comment>
<evidence type="ECO:0000256" key="21">
    <source>
        <dbReference type="ARBA" id="ARBA00049035"/>
    </source>
</evidence>
<sequence length="454" mass="50632">MSNFKSSLTATSPLSQWLSYLEQNHFKAIDLGLERIKSVAEQLDLLKPAPFVITVGGTNGKGTTCRLLEQILLNAGYRVGVYSSPHLIRYNERVCIQNQELPDEQHSASFAFIEQNKTQSLTYFEYSTLSALYLFKQAKLDVVILEVGLGGRLDATNIVDSDITVITSIDIDHTDFLGDTREQIAFEKAGIFRANKPAIIGEPDVPNTMLEHAQKLHCQLSRRGVEWTFSQTAQSWQWQSEHSQNGKNESKKVRLENLPFPHIPLANAATALAVLPYLPFNITEQHIREALQNVQLTGRFQLLDSAQQQRLSELLHCNEKALPKVIIDVGHNPHAAKYLAEKLTALKQPTQRILAVCGILKDKDTQGVLSPLLDVIDEWHCISLSGYRGQRGEELLAELQALALSQNKMLEASSSSSMEQALQSAVQNSQENDVLLVFGSFYTVGQLLELLDKA</sequence>
<evidence type="ECO:0000256" key="7">
    <source>
        <dbReference type="ARBA" id="ARBA00013023"/>
    </source>
</evidence>
<dbReference type="UniPathway" id="UPA00077">
    <property type="reaction ID" value="UER00157"/>
</dbReference>
<evidence type="ECO:0000256" key="19">
    <source>
        <dbReference type="ARBA" id="ARBA00047493"/>
    </source>
</evidence>
<dbReference type="NCBIfam" id="TIGR01499">
    <property type="entry name" value="folC"/>
    <property type="match status" value="1"/>
</dbReference>
<keyword evidence="10 23" id="KW-0436">Ligase</keyword>
<dbReference type="AlphaFoldDB" id="A0A379ATB8"/>
<evidence type="ECO:0000256" key="18">
    <source>
        <dbReference type="ARBA" id="ARBA00032510"/>
    </source>
</evidence>
<dbReference type="NCBIfam" id="NF008101">
    <property type="entry name" value="PRK10846.1"/>
    <property type="match status" value="1"/>
</dbReference>
<evidence type="ECO:0000256" key="22">
    <source>
        <dbReference type="ARBA" id="ARBA00049161"/>
    </source>
</evidence>
<dbReference type="InterPro" id="IPR004101">
    <property type="entry name" value="Mur_ligase_C"/>
</dbReference>
<evidence type="ECO:0000256" key="12">
    <source>
        <dbReference type="ARBA" id="ARBA00022741"/>
    </source>
</evidence>
<organism evidence="26 27">
    <name type="scientific">Avibacterium avium</name>
    <name type="common">Pasteurella avium</name>
    <dbReference type="NCBI Taxonomy" id="751"/>
    <lineage>
        <taxon>Bacteria</taxon>
        <taxon>Pseudomonadati</taxon>
        <taxon>Pseudomonadota</taxon>
        <taxon>Gammaproteobacteria</taxon>
        <taxon>Pasteurellales</taxon>
        <taxon>Pasteurellaceae</taxon>
        <taxon>Avibacterium</taxon>
    </lineage>
</organism>
<evidence type="ECO:0000256" key="5">
    <source>
        <dbReference type="ARBA" id="ARBA00008276"/>
    </source>
</evidence>
<dbReference type="EMBL" id="UGSP01000001">
    <property type="protein sequence ID" value="SUB24343.1"/>
    <property type="molecule type" value="Genomic_DNA"/>
</dbReference>
<comment type="similarity">
    <text evidence="5 23">Belongs to the folylpolyglutamate synthase family.</text>
</comment>
<evidence type="ECO:0000256" key="23">
    <source>
        <dbReference type="PIRNR" id="PIRNR001563"/>
    </source>
</evidence>
<dbReference type="InterPro" id="IPR036615">
    <property type="entry name" value="Mur_ligase_C_dom_sf"/>
</dbReference>
<comment type="catalytic activity">
    <reaction evidence="22">
        <text>7,8-dihydropteroate + L-glutamate + ATP = 7,8-dihydrofolate + ADP + phosphate + H(+)</text>
        <dbReference type="Rhea" id="RHEA:23584"/>
        <dbReference type="ChEBI" id="CHEBI:15378"/>
        <dbReference type="ChEBI" id="CHEBI:17839"/>
        <dbReference type="ChEBI" id="CHEBI:29985"/>
        <dbReference type="ChEBI" id="CHEBI:30616"/>
        <dbReference type="ChEBI" id="CHEBI:43474"/>
        <dbReference type="ChEBI" id="CHEBI:57451"/>
        <dbReference type="ChEBI" id="CHEBI:456216"/>
        <dbReference type="EC" id="6.3.2.12"/>
    </reaction>
</comment>
<evidence type="ECO:0000259" key="24">
    <source>
        <dbReference type="Pfam" id="PF02875"/>
    </source>
</evidence>
<dbReference type="Gene3D" id="3.90.190.20">
    <property type="entry name" value="Mur ligase, C-terminal domain"/>
    <property type="match status" value="1"/>
</dbReference>
<comment type="cofactor">
    <cofactor evidence="1">
        <name>Mg(2+)</name>
        <dbReference type="ChEBI" id="CHEBI:18420"/>
    </cofactor>
</comment>
<name>A0A379ATB8_AVIAV</name>
<evidence type="ECO:0000256" key="13">
    <source>
        <dbReference type="ARBA" id="ARBA00022840"/>
    </source>
</evidence>
<evidence type="ECO:0000256" key="14">
    <source>
        <dbReference type="ARBA" id="ARBA00022842"/>
    </source>
</evidence>
<dbReference type="GeneID" id="300133585"/>
<dbReference type="InterPro" id="IPR013221">
    <property type="entry name" value="Mur_ligase_cen"/>
</dbReference>
<dbReference type="PIRSF" id="PIRSF001563">
    <property type="entry name" value="Folylpolyglu_synth"/>
    <property type="match status" value="1"/>
</dbReference>
<feature type="domain" description="Mur ligase C-terminal" evidence="24">
    <location>
        <begin position="323"/>
        <end position="441"/>
    </location>
</feature>
<keyword evidence="15" id="KW-0289">Folate biosynthesis</keyword>
<dbReference type="RefSeq" id="WP_115249562.1">
    <property type="nucleotide sequence ID" value="NZ_UGSP01000001.1"/>
</dbReference>
<evidence type="ECO:0000256" key="6">
    <source>
        <dbReference type="ARBA" id="ARBA00011245"/>
    </source>
</evidence>
<feature type="domain" description="Mur ligase central" evidence="25">
    <location>
        <begin position="55"/>
        <end position="241"/>
    </location>
</feature>
<dbReference type="GO" id="GO:0005737">
    <property type="term" value="C:cytoplasm"/>
    <property type="evidence" value="ECO:0007669"/>
    <property type="project" value="TreeGrafter"/>
</dbReference>
<comment type="catalytic activity">
    <reaction evidence="20">
        <text>10-formyltetrahydrofolyl-(gamma-L-Glu)(n) + L-glutamate + ATP = 10-formyltetrahydrofolyl-(gamma-L-Glu)(n+1) + ADP + phosphate + H(+)</text>
        <dbReference type="Rhea" id="RHEA:51904"/>
        <dbReference type="Rhea" id="RHEA-COMP:13088"/>
        <dbReference type="Rhea" id="RHEA-COMP:14300"/>
        <dbReference type="ChEBI" id="CHEBI:15378"/>
        <dbReference type="ChEBI" id="CHEBI:29985"/>
        <dbReference type="ChEBI" id="CHEBI:30616"/>
        <dbReference type="ChEBI" id="CHEBI:43474"/>
        <dbReference type="ChEBI" id="CHEBI:134413"/>
        <dbReference type="ChEBI" id="CHEBI:456216"/>
        <dbReference type="EC" id="6.3.2.17"/>
    </reaction>
</comment>
<comment type="pathway">
    <text evidence="3">Cofactor biosynthesis; tetrahydrofolate biosynthesis; 7,8-dihydrofolate from 2-amino-4-hydroxy-6-hydroxymethyl-7,8-dihydropteridine diphosphate and 4-aminobenzoate: step 2/2.</text>
</comment>
<evidence type="ECO:0000256" key="9">
    <source>
        <dbReference type="ARBA" id="ARBA00019357"/>
    </source>
</evidence>
<keyword evidence="12 23" id="KW-0547">Nucleotide-binding</keyword>
<evidence type="ECO:0000256" key="17">
    <source>
        <dbReference type="ARBA" id="ARBA00030592"/>
    </source>
</evidence>
<dbReference type="Pfam" id="PF02875">
    <property type="entry name" value="Mur_ligase_C"/>
    <property type="match status" value="1"/>
</dbReference>
<keyword evidence="13 23" id="KW-0067">ATP-binding</keyword>
<dbReference type="PANTHER" id="PTHR11136">
    <property type="entry name" value="FOLYLPOLYGLUTAMATE SYNTHASE-RELATED"/>
    <property type="match status" value="1"/>
</dbReference>
<evidence type="ECO:0000256" key="8">
    <source>
        <dbReference type="ARBA" id="ARBA00013025"/>
    </source>
</evidence>
<dbReference type="GO" id="GO:0004326">
    <property type="term" value="F:tetrahydrofolylpolyglutamate synthase activity"/>
    <property type="evidence" value="ECO:0007669"/>
    <property type="project" value="UniProtKB-EC"/>
</dbReference>
<evidence type="ECO:0000256" key="20">
    <source>
        <dbReference type="ARBA" id="ARBA00047808"/>
    </source>
</evidence>
<dbReference type="PANTHER" id="PTHR11136:SF0">
    <property type="entry name" value="DIHYDROFOLATE SYNTHETASE-RELATED"/>
    <property type="match status" value="1"/>
</dbReference>
<dbReference type="GO" id="GO:0046872">
    <property type="term" value="F:metal ion binding"/>
    <property type="evidence" value="ECO:0007669"/>
    <property type="project" value="UniProtKB-KW"/>
</dbReference>
<dbReference type="PROSITE" id="PS01012">
    <property type="entry name" value="FOLYLPOLYGLU_SYNT_2"/>
    <property type="match status" value="1"/>
</dbReference>
<dbReference type="GO" id="GO:0005524">
    <property type="term" value="F:ATP binding"/>
    <property type="evidence" value="ECO:0007669"/>
    <property type="project" value="UniProtKB-KW"/>
</dbReference>
<dbReference type="FunFam" id="3.40.1190.10:FF:000004">
    <property type="entry name" value="Dihydrofolate synthase/folylpolyglutamate synthase"/>
    <property type="match status" value="1"/>
</dbReference>
<evidence type="ECO:0000256" key="10">
    <source>
        <dbReference type="ARBA" id="ARBA00022598"/>
    </source>
</evidence>
<dbReference type="EC" id="6.3.2.17" evidence="8"/>
<gene>
    <name evidence="26" type="primary">folC</name>
    <name evidence="26" type="ORF">NCTC11297_01382</name>
</gene>
<evidence type="ECO:0000256" key="15">
    <source>
        <dbReference type="ARBA" id="ARBA00022909"/>
    </source>
</evidence>
<dbReference type="Pfam" id="PF08245">
    <property type="entry name" value="Mur_ligase_M"/>
    <property type="match status" value="1"/>
</dbReference>
<evidence type="ECO:0000313" key="26">
    <source>
        <dbReference type="EMBL" id="SUB24343.1"/>
    </source>
</evidence>
<comment type="catalytic activity">
    <reaction evidence="19">
        <text>(6S)-5,6,7,8-tetrahydrofolyl-(gamma-L-Glu)(n) + L-glutamate + ATP = (6S)-5,6,7,8-tetrahydrofolyl-(gamma-L-Glu)(n+1) + ADP + phosphate + H(+)</text>
        <dbReference type="Rhea" id="RHEA:10580"/>
        <dbReference type="Rhea" id="RHEA-COMP:14738"/>
        <dbReference type="Rhea" id="RHEA-COMP:14740"/>
        <dbReference type="ChEBI" id="CHEBI:15378"/>
        <dbReference type="ChEBI" id="CHEBI:29985"/>
        <dbReference type="ChEBI" id="CHEBI:30616"/>
        <dbReference type="ChEBI" id="CHEBI:43474"/>
        <dbReference type="ChEBI" id="CHEBI:141005"/>
        <dbReference type="ChEBI" id="CHEBI:456216"/>
        <dbReference type="EC" id="6.3.2.17"/>
    </reaction>
</comment>
<dbReference type="Gene3D" id="3.40.1190.10">
    <property type="entry name" value="Mur-like, catalytic domain"/>
    <property type="match status" value="1"/>
</dbReference>
<evidence type="ECO:0000256" key="1">
    <source>
        <dbReference type="ARBA" id="ARBA00001946"/>
    </source>
</evidence>
<dbReference type="PROSITE" id="PS01011">
    <property type="entry name" value="FOLYLPOLYGLU_SYNT_1"/>
    <property type="match status" value="1"/>
</dbReference>
<proteinExistence type="inferred from homology"/>
<dbReference type="InterPro" id="IPR036565">
    <property type="entry name" value="Mur-like_cat_sf"/>
</dbReference>
<dbReference type="InterPro" id="IPR018109">
    <property type="entry name" value="Folylpolyglutamate_synth_CS"/>
</dbReference>
<evidence type="ECO:0000256" key="11">
    <source>
        <dbReference type="ARBA" id="ARBA00022723"/>
    </source>
</evidence>